<evidence type="ECO:0000313" key="2">
    <source>
        <dbReference type="EMBL" id="APX12957.1"/>
    </source>
</evidence>
<dbReference type="AlphaFoldDB" id="A0A1P8MXZ1"/>
<dbReference type="OrthoDB" id="7856755at2"/>
<dbReference type="EMBL" id="CP019312">
    <property type="protein sequence ID" value="APX12957.1"/>
    <property type="molecule type" value="Genomic_DNA"/>
</dbReference>
<evidence type="ECO:0000256" key="1">
    <source>
        <dbReference type="SAM" id="SignalP"/>
    </source>
</evidence>
<gene>
    <name evidence="2" type="ORF">BWR18_15650</name>
</gene>
<organism evidence="2 3">
    <name type="scientific">Tateyamaria omphalii</name>
    <dbReference type="NCBI Taxonomy" id="299262"/>
    <lineage>
        <taxon>Bacteria</taxon>
        <taxon>Pseudomonadati</taxon>
        <taxon>Pseudomonadota</taxon>
        <taxon>Alphaproteobacteria</taxon>
        <taxon>Rhodobacterales</taxon>
        <taxon>Roseobacteraceae</taxon>
        <taxon>Tateyamaria</taxon>
    </lineage>
</organism>
<dbReference type="RefSeq" id="WP_076629378.1">
    <property type="nucleotide sequence ID" value="NZ_CP019312.1"/>
</dbReference>
<sequence length="150" mass="16033">MRWLVLLPVFVFFALPVRADDDCTLKNNYCVPFIGCTLDGKDYYVGRTFGRESGVLEARGLSGATCSGTWNRTALGTGRAVFSCSDGVSGRATYTYIHRSTGTAKGRGRTKGGDRLQFWAGHRIGAFILTEGGLDPDIAACVAQAMGAHG</sequence>
<dbReference type="KEGG" id="tom:BWR18_15650"/>
<dbReference type="STRING" id="299262.BWR18_15650"/>
<feature type="signal peptide" evidence="1">
    <location>
        <begin position="1"/>
        <end position="19"/>
    </location>
</feature>
<reference evidence="2 3" key="1">
    <citation type="submission" date="2017-01" db="EMBL/GenBank/DDBJ databases">
        <title>Complete genome of Tateyamaria omphalii DOK1-4 isolated from seawater in Dokdo.</title>
        <authorList>
            <person name="Kim J.H."/>
            <person name="Chi W.-J."/>
        </authorList>
    </citation>
    <scope>NUCLEOTIDE SEQUENCE [LARGE SCALE GENOMIC DNA]</scope>
    <source>
        <strain evidence="2 3">DOK1-4</strain>
    </source>
</reference>
<accession>A0A1P8MXZ1</accession>
<dbReference type="Proteomes" id="UP000186336">
    <property type="component" value="Chromosome"/>
</dbReference>
<keyword evidence="1" id="KW-0732">Signal</keyword>
<feature type="chain" id="PRO_5012659084" evidence="1">
    <location>
        <begin position="20"/>
        <end position="150"/>
    </location>
</feature>
<name>A0A1P8MXZ1_9RHOB</name>
<keyword evidence="3" id="KW-1185">Reference proteome</keyword>
<proteinExistence type="predicted"/>
<evidence type="ECO:0000313" key="3">
    <source>
        <dbReference type="Proteomes" id="UP000186336"/>
    </source>
</evidence>
<protein>
    <submittedName>
        <fullName evidence="2">Uncharacterized protein</fullName>
    </submittedName>
</protein>